<dbReference type="InterPro" id="IPR004827">
    <property type="entry name" value="bZIP"/>
</dbReference>
<keyword evidence="4" id="KW-0804">Transcription</keyword>
<evidence type="ECO:0000256" key="3">
    <source>
        <dbReference type="ARBA" id="ARBA00023125"/>
    </source>
</evidence>
<evidence type="ECO:0000256" key="4">
    <source>
        <dbReference type="ARBA" id="ARBA00023163"/>
    </source>
</evidence>
<accession>A0A9P0H7E9</accession>
<name>A0A9P0H7E9_NEZVI</name>
<keyword evidence="5" id="KW-0539">Nucleus</keyword>
<keyword evidence="2" id="KW-0805">Transcription regulation</keyword>
<feature type="coiled-coil region" evidence="6">
    <location>
        <begin position="289"/>
        <end position="330"/>
    </location>
</feature>
<feature type="compositionally biased region" description="Low complexity" evidence="7">
    <location>
        <begin position="77"/>
        <end position="89"/>
    </location>
</feature>
<dbReference type="GO" id="GO:0005789">
    <property type="term" value="C:endoplasmic reticulum membrane"/>
    <property type="evidence" value="ECO:0007669"/>
    <property type="project" value="UniProtKB-SubCell"/>
</dbReference>
<dbReference type="CDD" id="cd14689">
    <property type="entry name" value="bZIP_CREB3"/>
    <property type="match status" value="1"/>
</dbReference>
<dbReference type="Proteomes" id="UP001152798">
    <property type="component" value="Chromosome 3"/>
</dbReference>
<dbReference type="PANTHER" id="PTHR45996:SF3">
    <property type="entry name" value="CREB-H TRANSCRIPTION FACTOR HOMOLOG LET-607"/>
    <property type="match status" value="1"/>
</dbReference>
<dbReference type="Pfam" id="PF00170">
    <property type="entry name" value="bZIP_1"/>
    <property type="match status" value="1"/>
</dbReference>
<feature type="region of interest" description="Disordered" evidence="7">
    <location>
        <begin position="212"/>
        <end position="234"/>
    </location>
</feature>
<gene>
    <name evidence="9" type="ORF">NEZAVI_LOCUS6726</name>
</gene>
<proteinExistence type="predicted"/>
<dbReference type="GO" id="GO:0005634">
    <property type="term" value="C:nucleus"/>
    <property type="evidence" value="ECO:0007669"/>
    <property type="project" value="TreeGrafter"/>
</dbReference>
<organism evidence="9 10">
    <name type="scientific">Nezara viridula</name>
    <name type="common">Southern green stink bug</name>
    <name type="synonym">Cimex viridulus</name>
    <dbReference type="NCBI Taxonomy" id="85310"/>
    <lineage>
        <taxon>Eukaryota</taxon>
        <taxon>Metazoa</taxon>
        <taxon>Ecdysozoa</taxon>
        <taxon>Arthropoda</taxon>
        <taxon>Hexapoda</taxon>
        <taxon>Insecta</taxon>
        <taxon>Pterygota</taxon>
        <taxon>Neoptera</taxon>
        <taxon>Paraneoptera</taxon>
        <taxon>Hemiptera</taxon>
        <taxon>Heteroptera</taxon>
        <taxon>Panheteroptera</taxon>
        <taxon>Pentatomomorpha</taxon>
        <taxon>Pentatomoidea</taxon>
        <taxon>Pentatomidae</taxon>
        <taxon>Pentatominae</taxon>
        <taxon>Nezara</taxon>
    </lineage>
</organism>
<keyword evidence="3" id="KW-0238">DNA-binding</keyword>
<dbReference type="InterPro" id="IPR051381">
    <property type="entry name" value="CREB_ATF_subfamily"/>
</dbReference>
<dbReference type="PANTHER" id="PTHR45996">
    <property type="entry name" value="AGAP001464-PB"/>
    <property type="match status" value="1"/>
</dbReference>
<protein>
    <recommendedName>
        <fullName evidence="8">BZIP domain-containing protein</fullName>
    </recommendedName>
</protein>
<evidence type="ECO:0000256" key="2">
    <source>
        <dbReference type="ARBA" id="ARBA00023015"/>
    </source>
</evidence>
<dbReference type="GO" id="GO:0000981">
    <property type="term" value="F:DNA-binding transcription factor activity, RNA polymerase II-specific"/>
    <property type="evidence" value="ECO:0007669"/>
    <property type="project" value="TreeGrafter"/>
</dbReference>
<evidence type="ECO:0000256" key="5">
    <source>
        <dbReference type="ARBA" id="ARBA00023242"/>
    </source>
</evidence>
<dbReference type="SMART" id="SM00338">
    <property type="entry name" value="BRLZ"/>
    <property type="match status" value="1"/>
</dbReference>
<feature type="region of interest" description="Disordered" evidence="7">
    <location>
        <begin position="73"/>
        <end position="92"/>
    </location>
</feature>
<dbReference type="PROSITE" id="PS50217">
    <property type="entry name" value="BZIP"/>
    <property type="match status" value="1"/>
</dbReference>
<evidence type="ECO:0000256" key="7">
    <source>
        <dbReference type="SAM" id="MobiDB-lite"/>
    </source>
</evidence>
<dbReference type="OrthoDB" id="674948at2759"/>
<keyword evidence="10" id="KW-1185">Reference proteome</keyword>
<dbReference type="Gene3D" id="1.20.5.170">
    <property type="match status" value="1"/>
</dbReference>
<evidence type="ECO:0000313" key="10">
    <source>
        <dbReference type="Proteomes" id="UP001152798"/>
    </source>
</evidence>
<dbReference type="EMBL" id="OV725079">
    <property type="protein sequence ID" value="CAH1396711.1"/>
    <property type="molecule type" value="Genomic_DNA"/>
</dbReference>
<evidence type="ECO:0000256" key="6">
    <source>
        <dbReference type="SAM" id="Coils"/>
    </source>
</evidence>
<evidence type="ECO:0000313" key="9">
    <source>
        <dbReference type="EMBL" id="CAH1396711.1"/>
    </source>
</evidence>
<evidence type="ECO:0000256" key="1">
    <source>
        <dbReference type="ARBA" id="ARBA00004648"/>
    </source>
</evidence>
<feature type="domain" description="BZIP" evidence="8">
    <location>
        <begin position="264"/>
        <end position="327"/>
    </location>
</feature>
<dbReference type="AlphaFoldDB" id="A0A9P0H7E9"/>
<dbReference type="GO" id="GO:0000978">
    <property type="term" value="F:RNA polymerase II cis-regulatory region sequence-specific DNA binding"/>
    <property type="evidence" value="ECO:0007669"/>
    <property type="project" value="TreeGrafter"/>
</dbReference>
<keyword evidence="6" id="KW-0175">Coiled coil</keyword>
<sequence length="479" mass="54059">MSVLSDFSFLDVIFDKDENIKLEEDIKIESDPKDDENVENYWDHSGVDLLDSVLFNQPLDFLPNEDLLSQQTLGNVSGSSASDSGLSSDQQFSPVSFDEIEEDNGEIKPNITLDQSMLNMLCEDDTSSDQITLHKSDDDDPIDVCTVKTSKPVVRVKPSISRTNTKVLNISALQNKPRSILIPVKGKNGVKTIKIIKPSVRIPRRVKTELVEEVKSSSEETGDEGDQQSKYPRVQLTEEEKRLMVKEGISIPTHYPLTKQEERDLKRIRRKIRNKISAQDSRKRKKEYVDGLEDRVKQCSVENANLMKRVKALQNENQSLSTQLRRLQALVSHGSTQPGTCLMVLVLSLALIMAPNMRNTTRTATNNDLSIPEPKSNLLTGVRTRNVLSTKSEFLEPPLDGDGIVPEHSMTRGASEHDHDYIITHRPQSRKRSRAFIVPPLDETWPPPKAGILTKRNRTTSRVESMEQHILEVEVSSEM</sequence>
<comment type="subcellular location">
    <subcellularLocation>
        <location evidence="1">Endoplasmic reticulum membrane</location>
        <topology evidence="1">Single-pass type II membrane protein</topology>
    </subcellularLocation>
</comment>
<reference evidence="9" key="1">
    <citation type="submission" date="2022-01" db="EMBL/GenBank/DDBJ databases">
        <authorList>
            <person name="King R."/>
        </authorList>
    </citation>
    <scope>NUCLEOTIDE SEQUENCE</scope>
</reference>
<dbReference type="InterPro" id="IPR046347">
    <property type="entry name" value="bZIP_sf"/>
</dbReference>
<dbReference type="SUPFAM" id="SSF57959">
    <property type="entry name" value="Leucine zipper domain"/>
    <property type="match status" value="1"/>
</dbReference>
<evidence type="ECO:0000259" key="8">
    <source>
        <dbReference type="PROSITE" id="PS50217"/>
    </source>
</evidence>